<evidence type="ECO:0000313" key="3">
    <source>
        <dbReference type="Proteomes" id="UP001197974"/>
    </source>
</evidence>
<organism evidence="2 3">
    <name type="scientific">Bacillus carboniphilus</name>
    <dbReference type="NCBI Taxonomy" id="86663"/>
    <lineage>
        <taxon>Bacteria</taxon>
        <taxon>Bacillati</taxon>
        <taxon>Bacillota</taxon>
        <taxon>Bacilli</taxon>
        <taxon>Bacillales</taxon>
        <taxon>Bacillaceae</taxon>
        <taxon>Bacillus</taxon>
    </lineage>
</organism>
<dbReference type="InterPro" id="IPR041881">
    <property type="entry name" value="PqqD_sf"/>
</dbReference>
<protein>
    <submittedName>
        <fullName evidence="2">Uncharacterized protein</fullName>
    </submittedName>
</protein>
<name>A0ABY9JUE8_9BACI</name>
<reference evidence="2 3" key="1">
    <citation type="submission" date="2023-06" db="EMBL/GenBank/DDBJ databases">
        <title>Five Gram-positive bacteria isolated from mangrove sediments in Shenzhen, Guangdong, China.</title>
        <authorList>
            <person name="Yu S."/>
            <person name="Zheng W."/>
            <person name="Huang Y."/>
        </authorList>
    </citation>
    <scope>NUCLEOTIDE SEQUENCE [LARGE SCALE GENOMIC DNA]</scope>
    <source>
        <strain evidence="2 3">SaN35-3</strain>
    </source>
</reference>
<keyword evidence="1" id="KW-0812">Transmembrane</keyword>
<keyword evidence="1" id="KW-1133">Transmembrane helix</keyword>
<evidence type="ECO:0000256" key="1">
    <source>
        <dbReference type="SAM" id="Phobius"/>
    </source>
</evidence>
<proteinExistence type="predicted"/>
<feature type="transmembrane region" description="Helical" evidence="1">
    <location>
        <begin position="167"/>
        <end position="190"/>
    </location>
</feature>
<keyword evidence="1" id="KW-0472">Membrane</keyword>
<dbReference type="RefSeq" id="WP_306019852.1">
    <property type="nucleotide sequence ID" value="NZ_CP129013.1"/>
</dbReference>
<keyword evidence="3" id="KW-1185">Reference proteome</keyword>
<feature type="transmembrane region" description="Helical" evidence="1">
    <location>
        <begin position="254"/>
        <end position="276"/>
    </location>
</feature>
<sequence length="298" mass="34539">MINHLSIPFWPSELQLTEDRILDKTLETEHPINPISYQLLKEIDGKKSVEEIVVKVTEKYGWPFEEVLQDFKGLLVGLNQSFCINWRQPLSILNVLRTSLISVLFFLRTMQKTSLDRNVRITLSKDDSIMQNMKILFLSVIKHNIGKTLLLLLLFFMGAYIFSLNMILLPFFATFAFLLSLFIHELGHFLCYRKLLINRYGAFVGVTRRTIAIYRRKSEPREELLISLAGPVLAMVCCIPSAILAYYHFGSELFMYYMVSSAIFISHFISLMPFAVDGKKIIQSLLFLKLQSRGRHQQ</sequence>
<dbReference type="Gene3D" id="1.10.10.1150">
    <property type="entry name" value="Coenzyme PQQ synthesis protein D (PqqD)"/>
    <property type="match status" value="1"/>
</dbReference>
<dbReference type="Proteomes" id="UP001197974">
    <property type="component" value="Chromosome"/>
</dbReference>
<feature type="transmembrane region" description="Helical" evidence="1">
    <location>
        <begin position="135"/>
        <end position="161"/>
    </location>
</feature>
<gene>
    <name evidence="2" type="ORF">LC087_02080</name>
</gene>
<evidence type="ECO:0000313" key="2">
    <source>
        <dbReference type="EMBL" id="WLR43031.1"/>
    </source>
</evidence>
<dbReference type="EMBL" id="CP129013">
    <property type="protein sequence ID" value="WLR43031.1"/>
    <property type="molecule type" value="Genomic_DNA"/>
</dbReference>
<accession>A0ABY9JUE8</accession>
<feature type="transmembrane region" description="Helical" evidence="1">
    <location>
        <begin position="224"/>
        <end position="248"/>
    </location>
</feature>